<protein>
    <recommendedName>
        <fullName evidence="4">Ankyrin repeat protein</fullName>
    </recommendedName>
</protein>
<proteinExistence type="predicted"/>
<dbReference type="RefSeq" id="WP_400186972.1">
    <property type="nucleotide sequence ID" value="NZ_JBGORX010000001.1"/>
</dbReference>
<evidence type="ECO:0000313" key="3">
    <source>
        <dbReference type="Proteomes" id="UP001615550"/>
    </source>
</evidence>
<evidence type="ECO:0000256" key="1">
    <source>
        <dbReference type="SAM" id="Phobius"/>
    </source>
</evidence>
<organism evidence="2 3">
    <name type="scientific">Legionella lytica</name>
    <dbReference type="NCBI Taxonomy" id="96232"/>
    <lineage>
        <taxon>Bacteria</taxon>
        <taxon>Pseudomonadati</taxon>
        <taxon>Pseudomonadota</taxon>
        <taxon>Gammaproteobacteria</taxon>
        <taxon>Legionellales</taxon>
        <taxon>Legionellaceae</taxon>
        <taxon>Legionella</taxon>
    </lineage>
</organism>
<evidence type="ECO:0000313" key="2">
    <source>
        <dbReference type="EMBL" id="MFJ1268153.1"/>
    </source>
</evidence>
<dbReference type="Proteomes" id="UP001615550">
    <property type="component" value="Unassembled WGS sequence"/>
</dbReference>
<dbReference type="InterPro" id="IPR036770">
    <property type="entry name" value="Ankyrin_rpt-contain_sf"/>
</dbReference>
<dbReference type="EMBL" id="JBGORX010000001">
    <property type="protein sequence ID" value="MFJ1268153.1"/>
    <property type="molecule type" value="Genomic_DNA"/>
</dbReference>
<keyword evidence="1" id="KW-1133">Transmembrane helix</keyword>
<comment type="caution">
    <text evidence="2">The sequence shown here is derived from an EMBL/GenBank/DDBJ whole genome shotgun (WGS) entry which is preliminary data.</text>
</comment>
<gene>
    <name evidence="2" type="ORF">ACD661_06260</name>
</gene>
<dbReference type="PANTHER" id="PTHR24121:SF23">
    <property type="entry name" value="NO MECHANORECEPTOR POTENTIAL C, ISOFORM H"/>
    <property type="match status" value="1"/>
</dbReference>
<keyword evidence="1" id="KW-0812">Transmembrane</keyword>
<keyword evidence="3" id="KW-1185">Reference proteome</keyword>
<dbReference type="PANTHER" id="PTHR24121">
    <property type="entry name" value="NO MECHANORECEPTOR POTENTIAL C, ISOFORM D-RELATED"/>
    <property type="match status" value="1"/>
</dbReference>
<keyword evidence="1" id="KW-0472">Membrane</keyword>
<dbReference type="Gene3D" id="1.25.40.20">
    <property type="entry name" value="Ankyrin repeat-containing domain"/>
    <property type="match status" value="2"/>
</dbReference>
<reference evidence="2 3" key="1">
    <citation type="submission" date="2024-08" db="EMBL/GenBank/DDBJ databases">
        <title>Draft Genome Sequence of Legionella lytica strain DSB2004, Isolated From a Fire Sprinkler System.</title>
        <authorList>
            <person name="Everhart A.D."/>
            <person name="Kidane D.T."/>
            <person name="Farone A.L."/>
            <person name="Farone M.B."/>
        </authorList>
    </citation>
    <scope>NUCLEOTIDE SEQUENCE [LARGE SCALE GENOMIC DNA]</scope>
    <source>
        <strain evidence="2 3">DSB2004</strain>
    </source>
</reference>
<accession>A0ABW8D626</accession>
<feature type="transmembrane region" description="Helical" evidence="1">
    <location>
        <begin position="405"/>
        <end position="431"/>
    </location>
</feature>
<sequence>MSANGELILGMLRENHKRMYQAVSIHQFGPTLLHAVADFPEILAQNLELIADKSLVSVKTKDQSGNSVLHKAAGNPQSLKMVLDLYPPDELLTALRETNHQGETVLHLAARNEQSLQLLFLYFSADELCTTARAKDRSGNTALHRATINARALSKLLSLYPNVKQQHKALQEKNNNGDTVFHRAVPDADSLVHLLALIPKEEQKAVLNIKNKDGVTILLLALKYPEALHAIFNWLLPENQTYAVTEGGQQRYDLLHWATNPQALQIILSFFSEEQCLHFITKIDVHGKSLLARAMDNKARLLAILHRFPETNNWQLGTHQRHLTPYLNNEQTLQQLLTLHLRIKQLKEAAPAQDIVELANSLSELVERFVVANIHSQPNDIGQIRTQFKEKIEKAYKELQSEKEFLIAIVANLVIAATGIGLLVIAAKFILTGSSFFMETQRQQQASLIHASFQELSTSPAFQS</sequence>
<evidence type="ECO:0008006" key="4">
    <source>
        <dbReference type="Google" id="ProtNLM"/>
    </source>
</evidence>
<dbReference type="SUPFAM" id="SSF48403">
    <property type="entry name" value="Ankyrin repeat"/>
    <property type="match status" value="1"/>
</dbReference>
<name>A0ABW8D626_9GAMM</name>